<protein>
    <submittedName>
        <fullName evidence="2">Uncharacterized protein</fullName>
    </submittedName>
</protein>
<evidence type="ECO:0000313" key="1">
    <source>
        <dbReference type="EMBL" id="CAD8688314.1"/>
    </source>
</evidence>
<proteinExistence type="predicted"/>
<reference evidence="2" key="1">
    <citation type="submission" date="2021-01" db="EMBL/GenBank/DDBJ databases">
        <authorList>
            <person name="Corre E."/>
            <person name="Pelletier E."/>
            <person name="Niang G."/>
            <person name="Scheremetjew M."/>
            <person name="Finn R."/>
            <person name="Kale V."/>
            <person name="Holt S."/>
            <person name="Cochrane G."/>
            <person name="Meng A."/>
            <person name="Brown T."/>
            <person name="Cohen L."/>
        </authorList>
    </citation>
    <scope>NUCLEOTIDE SEQUENCE</scope>
    <source>
        <strain evidence="2">CCMP722</strain>
    </source>
</reference>
<organism evidence="2">
    <name type="scientific">Pyramimonas obovata</name>
    <dbReference type="NCBI Taxonomy" id="1411642"/>
    <lineage>
        <taxon>Eukaryota</taxon>
        <taxon>Viridiplantae</taxon>
        <taxon>Chlorophyta</taxon>
        <taxon>Pyramimonadophyceae</taxon>
        <taxon>Pyramimonadales</taxon>
        <taxon>Pyramimonadaceae</taxon>
        <taxon>Pyramimonas</taxon>
        <taxon>Pyramimonas incertae sedis</taxon>
    </lineage>
</organism>
<evidence type="ECO:0000313" key="2">
    <source>
        <dbReference type="EMBL" id="CAD8688316.1"/>
    </source>
</evidence>
<name>A0A6T7Z3G5_9CHLO</name>
<dbReference type="EMBL" id="HBFA01037109">
    <property type="protein sequence ID" value="CAD8688316.1"/>
    <property type="molecule type" value="Transcribed_RNA"/>
</dbReference>
<accession>A0A6T7Z3G5</accession>
<gene>
    <name evidence="1" type="ORF">POBO1169_LOCUS18575</name>
    <name evidence="2" type="ORF">POBO1169_LOCUS18576</name>
</gene>
<sequence>MSRYAGDQNVQKLLGSVMGKILTRTEMAEALKGDNFKVLKRMIAQDYLASVKEKFTPEKVQRALDVGGGTNKCWQEIFKTMESAFADSGLNIRAGQWFHVQSETELWPVCMFEVKKESHAALKRYLKPSRLSKSSSVQS</sequence>
<dbReference type="AlphaFoldDB" id="A0A6T7Z3G5"/>
<dbReference type="EMBL" id="HBFA01037108">
    <property type="protein sequence ID" value="CAD8688314.1"/>
    <property type="molecule type" value="Transcribed_RNA"/>
</dbReference>